<dbReference type="EMBL" id="DS989727">
    <property type="protein sequence ID" value="EEA05454.1"/>
    <property type="molecule type" value="Genomic_DNA"/>
</dbReference>
<proteinExistence type="predicted"/>
<organism evidence="3 4">
    <name type="scientific">Cryptosporidium muris (strain RN66)</name>
    <dbReference type="NCBI Taxonomy" id="441375"/>
    <lineage>
        <taxon>Eukaryota</taxon>
        <taxon>Sar</taxon>
        <taxon>Alveolata</taxon>
        <taxon>Apicomplexa</taxon>
        <taxon>Conoidasida</taxon>
        <taxon>Coccidia</taxon>
        <taxon>Eucoccidiorida</taxon>
        <taxon>Eimeriorina</taxon>
        <taxon>Cryptosporidiidae</taxon>
        <taxon>Cryptosporidium</taxon>
    </lineage>
</organism>
<keyword evidence="2" id="KW-0812">Transmembrane</keyword>
<protein>
    <submittedName>
        <fullName evidence="3">Uncharacterized protein</fullName>
    </submittedName>
</protein>
<feature type="compositionally biased region" description="Basic and acidic residues" evidence="1">
    <location>
        <begin position="131"/>
        <end position="147"/>
    </location>
</feature>
<keyword evidence="4" id="KW-1185">Reference proteome</keyword>
<evidence type="ECO:0000313" key="3">
    <source>
        <dbReference type="EMBL" id="EEA05454.1"/>
    </source>
</evidence>
<dbReference type="OrthoDB" id="10676643at2759"/>
<keyword evidence="2" id="KW-0472">Membrane</keyword>
<reference evidence="3" key="1">
    <citation type="submission" date="2008-06" db="EMBL/GenBank/DDBJ databases">
        <authorList>
            <person name="Lorenzi H."/>
            <person name="Inman J."/>
            <person name="Miller J."/>
            <person name="Schobel S."/>
            <person name="Amedeo P."/>
            <person name="Caler E.V."/>
            <person name="da Silva J."/>
        </authorList>
    </citation>
    <scope>NUCLEOTIDE SEQUENCE [LARGE SCALE GENOMIC DNA]</scope>
    <source>
        <strain evidence="3">RN66</strain>
    </source>
</reference>
<gene>
    <name evidence="3" type="ORF">CMU_024600</name>
</gene>
<sequence length="369" mass="43082">MKKIITIEDSISTEYADKYMSSKEIKNLCVILYTEILNLKKEFMSLKDKTKEIQKKYIGCSCTTKKNKEKGKGLCKKCERRYKNILGSHVRLSDIKSKYNKYLTQYKNYQEVFESSLEGDTSESDTSESNKIQDSKNIENDDKNSDHDNKSVLVTHEVLQDKNTGTCYILENNPLLNTYNNLSFQEKKFISNILNFNPLSPINLSECNEVFHQITHMVFSMEKIIYMPNTYPSFIQLIMVLRGILSILLFLCLNNKDKYVKSTNNMTISLLIFSKTIDSKIIHGNETPEEIENRLILGGLTRSKESCSKLLDTTREHFNGLEEITYNLLYEVITCVHSVQSHSNTHTHYQYSQYFRLFSFILYSRLFWL</sequence>
<dbReference type="GeneID" id="6995216"/>
<dbReference type="AlphaFoldDB" id="B6AAQ2"/>
<evidence type="ECO:0000256" key="1">
    <source>
        <dbReference type="SAM" id="MobiDB-lite"/>
    </source>
</evidence>
<evidence type="ECO:0000313" key="4">
    <source>
        <dbReference type="Proteomes" id="UP000001460"/>
    </source>
</evidence>
<dbReference type="RefSeq" id="XP_002139803.1">
    <property type="nucleotide sequence ID" value="XM_002139767.1"/>
</dbReference>
<name>B6AAQ2_CRYMR</name>
<accession>B6AAQ2</accession>
<evidence type="ECO:0000256" key="2">
    <source>
        <dbReference type="SAM" id="Phobius"/>
    </source>
</evidence>
<dbReference type="VEuPathDB" id="CryptoDB:CMU_024600"/>
<dbReference type="Proteomes" id="UP000001460">
    <property type="component" value="Unassembled WGS sequence"/>
</dbReference>
<feature type="transmembrane region" description="Helical" evidence="2">
    <location>
        <begin position="234"/>
        <end position="253"/>
    </location>
</feature>
<feature type="region of interest" description="Disordered" evidence="1">
    <location>
        <begin position="117"/>
        <end position="147"/>
    </location>
</feature>
<keyword evidence="2" id="KW-1133">Transmembrane helix</keyword>